<evidence type="ECO:0000256" key="6">
    <source>
        <dbReference type="ARBA" id="ARBA00022527"/>
    </source>
</evidence>
<evidence type="ECO:0000313" key="19">
    <source>
        <dbReference type="Proteomes" id="UP000887540"/>
    </source>
</evidence>
<keyword evidence="10" id="KW-0067">ATP-binding</keyword>
<evidence type="ECO:0000256" key="8">
    <source>
        <dbReference type="ARBA" id="ARBA00022741"/>
    </source>
</evidence>
<dbReference type="InterPro" id="IPR000719">
    <property type="entry name" value="Prot_kinase_dom"/>
</dbReference>
<evidence type="ECO:0000256" key="4">
    <source>
        <dbReference type="ARBA" id="ARBA00012409"/>
    </source>
</evidence>
<dbReference type="EC" id="2.7.11.22" evidence="5"/>
<dbReference type="FunFam" id="1.10.510.10:FF:000088">
    <property type="entry name" value="cyclin-dependent kinase 8 isoform X1"/>
    <property type="match status" value="1"/>
</dbReference>
<keyword evidence="19" id="KW-1185">Reference proteome</keyword>
<evidence type="ECO:0000256" key="17">
    <source>
        <dbReference type="SAM" id="MobiDB-lite"/>
    </source>
</evidence>
<evidence type="ECO:0000256" key="1">
    <source>
        <dbReference type="ARBA" id="ARBA00001946"/>
    </source>
</evidence>
<evidence type="ECO:0000259" key="18">
    <source>
        <dbReference type="PROSITE" id="PS50011"/>
    </source>
</evidence>
<feature type="compositionally biased region" description="Basic and acidic residues" evidence="17">
    <location>
        <begin position="233"/>
        <end position="244"/>
    </location>
</feature>
<comment type="subcellular location">
    <subcellularLocation>
        <location evidence="2">Nucleus</location>
    </subcellularLocation>
</comment>
<keyword evidence="8" id="KW-0547">Nucleotide-binding</keyword>
<comment type="catalytic activity">
    <reaction evidence="15">
        <text>L-seryl-[protein] + ATP = O-phospho-L-seryl-[protein] + ADP + H(+)</text>
        <dbReference type="Rhea" id="RHEA:17989"/>
        <dbReference type="Rhea" id="RHEA-COMP:9863"/>
        <dbReference type="Rhea" id="RHEA-COMP:11604"/>
        <dbReference type="ChEBI" id="CHEBI:15378"/>
        <dbReference type="ChEBI" id="CHEBI:29999"/>
        <dbReference type="ChEBI" id="CHEBI:30616"/>
        <dbReference type="ChEBI" id="CHEBI:83421"/>
        <dbReference type="ChEBI" id="CHEBI:456216"/>
        <dbReference type="EC" id="2.7.11.22"/>
    </reaction>
</comment>
<evidence type="ECO:0000256" key="16">
    <source>
        <dbReference type="ARBA" id="ARBA00049280"/>
    </source>
</evidence>
<evidence type="ECO:0000256" key="7">
    <source>
        <dbReference type="ARBA" id="ARBA00022679"/>
    </source>
</evidence>
<comment type="catalytic activity">
    <reaction evidence="16">
        <text>[DNA-directed RNA polymerase] + ATP = phospho-[DNA-directed RNA polymerase] + ADP + H(+)</text>
        <dbReference type="Rhea" id="RHEA:10216"/>
        <dbReference type="Rhea" id="RHEA-COMP:11321"/>
        <dbReference type="Rhea" id="RHEA-COMP:11322"/>
        <dbReference type="ChEBI" id="CHEBI:15378"/>
        <dbReference type="ChEBI" id="CHEBI:30616"/>
        <dbReference type="ChEBI" id="CHEBI:43176"/>
        <dbReference type="ChEBI" id="CHEBI:68546"/>
        <dbReference type="ChEBI" id="CHEBI:456216"/>
        <dbReference type="EC" id="2.7.11.23"/>
    </reaction>
</comment>
<comment type="catalytic activity">
    <reaction evidence="14">
        <text>L-threonyl-[protein] + ATP = O-phospho-L-threonyl-[protein] + ADP + H(+)</text>
        <dbReference type="Rhea" id="RHEA:46608"/>
        <dbReference type="Rhea" id="RHEA-COMP:11060"/>
        <dbReference type="Rhea" id="RHEA-COMP:11605"/>
        <dbReference type="ChEBI" id="CHEBI:15378"/>
        <dbReference type="ChEBI" id="CHEBI:30013"/>
        <dbReference type="ChEBI" id="CHEBI:30616"/>
        <dbReference type="ChEBI" id="CHEBI:61977"/>
        <dbReference type="ChEBI" id="CHEBI:456216"/>
        <dbReference type="EC" id="2.7.11.22"/>
    </reaction>
</comment>
<evidence type="ECO:0000256" key="14">
    <source>
        <dbReference type="ARBA" id="ARBA00047811"/>
    </source>
</evidence>
<evidence type="ECO:0000256" key="11">
    <source>
        <dbReference type="ARBA" id="ARBA00023242"/>
    </source>
</evidence>
<dbReference type="EC" id="2.7.11.23" evidence="4"/>
<keyword evidence="7" id="KW-0808">Transferase</keyword>
<dbReference type="GO" id="GO:0004693">
    <property type="term" value="F:cyclin-dependent protein serine/threonine kinase activity"/>
    <property type="evidence" value="ECO:0007669"/>
    <property type="project" value="UniProtKB-EC"/>
</dbReference>
<evidence type="ECO:0000256" key="5">
    <source>
        <dbReference type="ARBA" id="ARBA00012425"/>
    </source>
</evidence>
<evidence type="ECO:0000256" key="3">
    <source>
        <dbReference type="ARBA" id="ARBA00006485"/>
    </source>
</evidence>
<keyword evidence="11" id="KW-0539">Nucleus</keyword>
<dbReference type="PROSITE" id="PS50011">
    <property type="entry name" value="PROTEIN_KINASE_DOM"/>
    <property type="match status" value="1"/>
</dbReference>
<protein>
    <recommendedName>
        <fullName evidence="12">Cyclin-dependent kinase 8</fullName>
        <ecNumber evidence="5">2.7.11.22</ecNumber>
        <ecNumber evidence="4">2.7.11.23</ecNumber>
    </recommendedName>
    <alternativeName>
        <fullName evidence="13">Cell division protein kinase 8</fullName>
    </alternativeName>
</protein>
<feature type="region of interest" description="Disordered" evidence="17">
    <location>
        <begin position="233"/>
        <end position="269"/>
    </location>
</feature>
<dbReference type="Pfam" id="PF00069">
    <property type="entry name" value="Pkinase"/>
    <property type="match status" value="1"/>
</dbReference>
<dbReference type="GO" id="GO:0005634">
    <property type="term" value="C:nucleus"/>
    <property type="evidence" value="ECO:0007669"/>
    <property type="project" value="UniProtKB-SubCell"/>
</dbReference>
<proteinExistence type="inferred from homology"/>
<dbReference type="PANTHER" id="PTHR24056">
    <property type="entry name" value="CELL DIVISION PROTEIN KINASE"/>
    <property type="match status" value="1"/>
</dbReference>
<dbReference type="SUPFAM" id="SSF56112">
    <property type="entry name" value="Protein kinase-like (PK-like)"/>
    <property type="match status" value="1"/>
</dbReference>
<comment type="similarity">
    <text evidence="3">Belongs to the protein kinase superfamily. CMGC Ser/Thr protein kinase family. CDC2/CDKX subfamily.</text>
</comment>
<keyword evidence="9" id="KW-0418">Kinase</keyword>
<dbReference type="Proteomes" id="UP000887540">
    <property type="component" value="Unplaced"/>
</dbReference>
<organism evidence="19 20">
    <name type="scientific">Acrobeloides nanus</name>
    <dbReference type="NCBI Taxonomy" id="290746"/>
    <lineage>
        <taxon>Eukaryota</taxon>
        <taxon>Metazoa</taxon>
        <taxon>Ecdysozoa</taxon>
        <taxon>Nematoda</taxon>
        <taxon>Chromadorea</taxon>
        <taxon>Rhabditida</taxon>
        <taxon>Tylenchina</taxon>
        <taxon>Cephalobomorpha</taxon>
        <taxon>Cephaloboidea</taxon>
        <taxon>Cephalobidae</taxon>
        <taxon>Acrobeloides</taxon>
    </lineage>
</organism>
<dbReference type="SMART" id="SM00220">
    <property type="entry name" value="S_TKc"/>
    <property type="match status" value="1"/>
</dbReference>
<feature type="domain" description="Protein kinase" evidence="18">
    <location>
        <begin position="1"/>
        <end position="211"/>
    </location>
</feature>
<evidence type="ECO:0000256" key="9">
    <source>
        <dbReference type="ARBA" id="ARBA00022777"/>
    </source>
</evidence>
<evidence type="ECO:0000256" key="12">
    <source>
        <dbReference type="ARBA" id="ARBA00039268"/>
    </source>
</evidence>
<dbReference type="InterPro" id="IPR050108">
    <property type="entry name" value="CDK"/>
</dbReference>
<keyword evidence="6" id="KW-0723">Serine/threonine-protein kinase</keyword>
<dbReference type="PROSITE" id="PS00108">
    <property type="entry name" value="PROTEIN_KINASE_ST"/>
    <property type="match status" value="1"/>
</dbReference>
<reference evidence="20" key="1">
    <citation type="submission" date="2022-11" db="UniProtKB">
        <authorList>
            <consortium name="WormBaseParasite"/>
        </authorList>
    </citation>
    <scope>IDENTIFICATION</scope>
</reference>
<feature type="compositionally biased region" description="Polar residues" evidence="17">
    <location>
        <begin position="255"/>
        <end position="264"/>
    </location>
</feature>
<evidence type="ECO:0000256" key="10">
    <source>
        <dbReference type="ARBA" id="ARBA00022840"/>
    </source>
</evidence>
<dbReference type="InterPro" id="IPR008271">
    <property type="entry name" value="Ser/Thr_kinase_AS"/>
</dbReference>
<evidence type="ECO:0000256" key="15">
    <source>
        <dbReference type="ARBA" id="ARBA00048367"/>
    </source>
</evidence>
<dbReference type="GO" id="GO:0008353">
    <property type="term" value="F:RNA polymerase II CTD heptapeptide repeat kinase activity"/>
    <property type="evidence" value="ECO:0007669"/>
    <property type="project" value="UniProtKB-EC"/>
</dbReference>
<dbReference type="WBParaSite" id="ACRNAN_scaffold235.g22612.t1">
    <property type="protein sequence ID" value="ACRNAN_scaffold235.g22612.t1"/>
    <property type="gene ID" value="ACRNAN_scaffold235.g22612"/>
</dbReference>
<evidence type="ECO:0000256" key="13">
    <source>
        <dbReference type="ARBA" id="ARBA00041245"/>
    </source>
</evidence>
<evidence type="ECO:0000313" key="20">
    <source>
        <dbReference type="WBParaSite" id="ACRNAN_scaffold235.g22612.t1"/>
    </source>
</evidence>
<name>A0A914DCE6_9BILA</name>
<dbReference type="InterPro" id="IPR011009">
    <property type="entry name" value="Kinase-like_dom_sf"/>
</dbReference>
<comment type="cofactor">
    <cofactor evidence="1">
        <name>Mg(2+)</name>
        <dbReference type="ChEBI" id="CHEBI:18420"/>
    </cofactor>
</comment>
<dbReference type="Gene3D" id="1.10.510.10">
    <property type="entry name" value="Transferase(Phosphotransferase) domain 1"/>
    <property type="match status" value="1"/>
</dbReference>
<sequence length="633" mass="72714">MVKSLLHQILSGIKYLHDNWILHRDLKPANILVMGEDAGMERGRVKIADMGFARIFYNPLKPFAELDPVVVTFWYRAPELLLGAKHYTKAIDVWAIGCIFAELLTQEPVFFCREEDIKAASPYHQDQLHRIFQVMGYPRNTDWPDLDQMPAKEKFRKDFKEINYSGANLQKHMEKFNIKHDSKDFILLKKLLTMDPKKRITADEALNDEFFKIQPFPTADVFNGLPIPYPKRDFISDDAGDKSSSKQHAVPPTVPAQQTVSSTGAMEPASKKMRMANQMNAQQAGSQPMNQGAQQSMFNTASQPQGVQKWEPGTQPVQPKWEPQQQVQIQQPKWEPNTNQQDFMQQQPTQMMAMQPGQGQAGQAQMGPGAGQMMGQQQGMMQSQQQVQQQQQPMQMNSFEQQQMQQQQIQQQQQQQQQQQMMQNQGMMMSNTAPLNFQATQNTMGAPNMPMQQNMFSQNQPKMAPSQPQSMPQQAQMMSSQQQQFQMQQQRMQAGAPQQMEQGMPMQNMQNMQNPMMMQQFQSHQGQPQAMMQQGMMQGQPGMMQMQNPQMINQNPQIRSQFYMNQPQMMQGQQPQGVRMMQAGPPQMMMGVPGQPQPQQMQMQQQQQYMMAQAQNTGMQQQWPQGGQPPMYR</sequence>
<dbReference type="AlphaFoldDB" id="A0A914DCE6"/>
<feature type="region of interest" description="Disordered" evidence="17">
    <location>
        <begin position="359"/>
        <end position="403"/>
    </location>
</feature>
<accession>A0A914DCE6</accession>
<dbReference type="PANTHER" id="PTHR24056:SF495">
    <property type="entry name" value="CYCLIN-DEPENDENT KINASE 8-RELATED"/>
    <property type="match status" value="1"/>
</dbReference>
<dbReference type="GO" id="GO:0005524">
    <property type="term" value="F:ATP binding"/>
    <property type="evidence" value="ECO:0007669"/>
    <property type="project" value="UniProtKB-KW"/>
</dbReference>
<evidence type="ECO:0000256" key="2">
    <source>
        <dbReference type="ARBA" id="ARBA00004123"/>
    </source>
</evidence>